<accession>A0A4R3JAV4</accession>
<dbReference type="Proteomes" id="UP000295696">
    <property type="component" value="Unassembled WGS sequence"/>
</dbReference>
<name>A0A4R3JAV4_9RHOB</name>
<proteinExistence type="predicted"/>
<reference evidence="1 2" key="1">
    <citation type="submission" date="2019-03" db="EMBL/GenBank/DDBJ databases">
        <title>Genomic Encyclopedia of Type Strains, Phase IV (KMG-IV): sequencing the most valuable type-strain genomes for metagenomic binning, comparative biology and taxonomic classification.</title>
        <authorList>
            <person name="Goeker M."/>
        </authorList>
    </citation>
    <scope>NUCLEOTIDE SEQUENCE [LARGE SCALE GENOMIC DNA]</scope>
    <source>
        <strain evidence="1 2">DSM 104836</strain>
    </source>
</reference>
<gene>
    <name evidence="1" type="ORF">EDD52_1088</name>
</gene>
<evidence type="ECO:0000313" key="1">
    <source>
        <dbReference type="EMBL" id="TCS62714.1"/>
    </source>
</evidence>
<protein>
    <submittedName>
        <fullName evidence="1">Uncharacterized protein</fullName>
    </submittedName>
</protein>
<evidence type="ECO:0000313" key="2">
    <source>
        <dbReference type="Proteomes" id="UP000295696"/>
    </source>
</evidence>
<comment type="caution">
    <text evidence="1">The sequence shown here is derived from an EMBL/GenBank/DDBJ whole genome shotgun (WGS) entry which is preliminary data.</text>
</comment>
<keyword evidence="2" id="KW-1185">Reference proteome</keyword>
<dbReference type="AlphaFoldDB" id="A0A4R3JAV4"/>
<organism evidence="1 2">
    <name type="scientific">Primorskyibacter sedentarius</name>
    <dbReference type="NCBI Taxonomy" id="745311"/>
    <lineage>
        <taxon>Bacteria</taxon>
        <taxon>Pseudomonadati</taxon>
        <taxon>Pseudomonadota</taxon>
        <taxon>Alphaproteobacteria</taxon>
        <taxon>Rhodobacterales</taxon>
        <taxon>Roseobacteraceae</taxon>
        <taxon>Primorskyibacter</taxon>
    </lineage>
</organism>
<dbReference type="EMBL" id="SLZU01000008">
    <property type="protein sequence ID" value="TCS62714.1"/>
    <property type="molecule type" value="Genomic_DNA"/>
</dbReference>
<sequence length="197" mass="21044">MGQEQAEAVPVFCDVGQSFAECRFPRDTGAVLSEACLEVADDRRLTLLPCREARSGIKAPDVGFDTIEIADTLHAILGNRRAAGPGDLHKFAPGMRPKVGQGDIMSRLEKAIVVAIAIDLQDALEATQDLLGVPTAAPGRVAEGYSKWRRATPGTVVSRQGSEVSGLRLLPPGVEHRARVSSVTRQAHPIEAAEYPL</sequence>